<gene>
    <name evidence="2" type="ORF">KK1_046788</name>
</gene>
<dbReference type="Proteomes" id="UP000075243">
    <property type="component" value="Unassembled WGS sequence"/>
</dbReference>
<dbReference type="Pfam" id="PF13456">
    <property type="entry name" value="RVT_3"/>
    <property type="match status" value="1"/>
</dbReference>
<dbReference type="Gramene" id="C.cajan_44884.t">
    <property type="protein sequence ID" value="C.cajan_44884.t.cds1"/>
    <property type="gene ID" value="C.cajan_44884"/>
</dbReference>
<organism evidence="2 3">
    <name type="scientific">Cajanus cajan</name>
    <name type="common">Pigeon pea</name>
    <name type="synonym">Cajanus indicus</name>
    <dbReference type="NCBI Taxonomy" id="3821"/>
    <lineage>
        <taxon>Eukaryota</taxon>
        <taxon>Viridiplantae</taxon>
        <taxon>Streptophyta</taxon>
        <taxon>Embryophyta</taxon>
        <taxon>Tracheophyta</taxon>
        <taxon>Spermatophyta</taxon>
        <taxon>Magnoliopsida</taxon>
        <taxon>eudicotyledons</taxon>
        <taxon>Gunneridae</taxon>
        <taxon>Pentapetalae</taxon>
        <taxon>rosids</taxon>
        <taxon>fabids</taxon>
        <taxon>Fabales</taxon>
        <taxon>Fabaceae</taxon>
        <taxon>Papilionoideae</taxon>
        <taxon>50 kb inversion clade</taxon>
        <taxon>NPAAA clade</taxon>
        <taxon>indigoferoid/millettioid clade</taxon>
        <taxon>Phaseoleae</taxon>
        <taxon>Cajanus</taxon>
    </lineage>
</organism>
<proteinExistence type="predicted"/>
<protein>
    <recommendedName>
        <fullName evidence="1">RNase H type-1 domain-containing protein</fullName>
    </recommendedName>
</protein>
<sequence length="110" mass="12081">MNIGMRALELHLDLLTVVKSIKGETAGSVHGGRLFQAVPYLQSLDRQASVKHVYREARKCADSLANMACYKGNNLVISESPPLHISHLLLIDVLGVCTPRLVSLLSFLWA</sequence>
<accession>A0A151QQJ2</accession>
<dbReference type="PANTHER" id="PTHR34023:SF4">
    <property type="entry name" value="RNASE H TYPE-1 DOMAIN-CONTAINING PROTEIN"/>
    <property type="match status" value="1"/>
</dbReference>
<dbReference type="InterPro" id="IPR002156">
    <property type="entry name" value="RNaseH_domain"/>
</dbReference>
<dbReference type="GO" id="GO:0004523">
    <property type="term" value="F:RNA-DNA hybrid ribonuclease activity"/>
    <property type="evidence" value="ECO:0007669"/>
    <property type="project" value="InterPro"/>
</dbReference>
<reference evidence="2" key="1">
    <citation type="journal article" date="2012" name="Nat. Biotechnol.">
        <title>Draft genome sequence of pigeonpea (Cajanus cajan), an orphan legume crop of resource-poor farmers.</title>
        <authorList>
            <person name="Varshney R.K."/>
            <person name="Chen W."/>
            <person name="Li Y."/>
            <person name="Bharti A.K."/>
            <person name="Saxena R.K."/>
            <person name="Schlueter J.A."/>
            <person name="Donoghue M.T."/>
            <person name="Azam S."/>
            <person name="Fan G."/>
            <person name="Whaley A.M."/>
            <person name="Farmer A.D."/>
            <person name="Sheridan J."/>
            <person name="Iwata A."/>
            <person name="Tuteja R."/>
            <person name="Penmetsa R.V."/>
            <person name="Wu W."/>
            <person name="Upadhyaya H.D."/>
            <person name="Yang S.P."/>
            <person name="Shah T."/>
            <person name="Saxena K.B."/>
            <person name="Michael T."/>
            <person name="McCombie W.R."/>
            <person name="Yang B."/>
            <person name="Zhang G."/>
            <person name="Yang H."/>
            <person name="Wang J."/>
            <person name="Spillane C."/>
            <person name="Cook D.R."/>
            <person name="May G.D."/>
            <person name="Xu X."/>
            <person name="Jackson S.A."/>
        </authorList>
    </citation>
    <scope>NUCLEOTIDE SEQUENCE [LARGE SCALE GENOMIC DNA]</scope>
</reference>
<name>A0A151QQJ2_CAJCA</name>
<evidence type="ECO:0000313" key="2">
    <source>
        <dbReference type="EMBL" id="KYP32512.1"/>
    </source>
</evidence>
<dbReference type="OMA" id="FHEANRC"/>
<keyword evidence="3" id="KW-1185">Reference proteome</keyword>
<dbReference type="AlphaFoldDB" id="A0A151QQJ2"/>
<dbReference type="GO" id="GO:0003676">
    <property type="term" value="F:nucleic acid binding"/>
    <property type="evidence" value="ECO:0007669"/>
    <property type="project" value="InterPro"/>
</dbReference>
<feature type="domain" description="RNase H type-1" evidence="1">
    <location>
        <begin position="2"/>
        <end position="68"/>
    </location>
</feature>
<evidence type="ECO:0000313" key="3">
    <source>
        <dbReference type="Proteomes" id="UP000075243"/>
    </source>
</evidence>
<dbReference type="EMBL" id="KQ485241">
    <property type="protein sequence ID" value="KYP32512.1"/>
    <property type="molecule type" value="Genomic_DNA"/>
</dbReference>
<evidence type="ECO:0000259" key="1">
    <source>
        <dbReference type="Pfam" id="PF13456"/>
    </source>
</evidence>
<dbReference type="PANTHER" id="PTHR34023">
    <property type="entry name" value="RNASE H DOMAIN-CONTAINING PROTEIN"/>
    <property type="match status" value="1"/>
</dbReference>